<organism evidence="2 3">
    <name type="scientific">Rahnella laticis</name>
    <dbReference type="NCBI Taxonomy" id="2787622"/>
    <lineage>
        <taxon>Bacteria</taxon>
        <taxon>Pseudomonadati</taxon>
        <taxon>Pseudomonadota</taxon>
        <taxon>Gammaproteobacteria</taxon>
        <taxon>Enterobacterales</taxon>
        <taxon>Yersiniaceae</taxon>
        <taxon>Rahnella</taxon>
    </lineage>
</organism>
<dbReference type="Proteomes" id="UP000636811">
    <property type="component" value="Unassembled WGS sequence"/>
</dbReference>
<dbReference type="RefSeq" id="WP_195813189.1">
    <property type="nucleotide sequence ID" value="NZ_JADOBI010000002.1"/>
</dbReference>
<name>A0ABS0E0T2_9GAMM</name>
<dbReference type="Pfam" id="PF13508">
    <property type="entry name" value="Acetyltransf_7"/>
    <property type="match status" value="1"/>
</dbReference>
<gene>
    <name evidence="2" type="ORF">IV433_04490</name>
</gene>
<protein>
    <submittedName>
        <fullName evidence="2">GNAT family N-acetyltransferase</fullName>
    </submittedName>
</protein>
<keyword evidence="3" id="KW-1185">Reference proteome</keyword>
<proteinExistence type="predicted"/>
<dbReference type="InterPro" id="IPR016181">
    <property type="entry name" value="Acyl_CoA_acyltransferase"/>
</dbReference>
<accession>A0ABS0E0T2</accession>
<comment type="caution">
    <text evidence="2">The sequence shown here is derived from an EMBL/GenBank/DDBJ whole genome shotgun (WGS) entry which is preliminary data.</text>
</comment>
<dbReference type="SUPFAM" id="SSF55729">
    <property type="entry name" value="Acyl-CoA N-acyltransferases (Nat)"/>
    <property type="match status" value="1"/>
</dbReference>
<evidence type="ECO:0000313" key="2">
    <source>
        <dbReference type="EMBL" id="MBF7978665.1"/>
    </source>
</evidence>
<evidence type="ECO:0000259" key="1">
    <source>
        <dbReference type="Pfam" id="PF13508"/>
    </source>
</evidence>
<feature type="domain" description="N-acetyltransferase" evidence="1">
    <location>
        <begin position="75"/>
        <end position="154"/>
    </location>
</feature>
<sequence>MVNLQSKQTGVMVCSYQSDITYPGNKHFDCGHPVFNAFVRNSLKKSVRDGNCAAKAVIDAQTGELFGVCTFSAYWLERGKLAGVVSGSLPLEVGVVRLIMLGVATKEQNKGYGQDLLLAFFEQIKVIHNALPIKGVYLDADPAAINFYARLGFAQLDAPPNAFGAVPMFLGIQHILAA</sequence>
<dbReference type="EMBL" id="JADOBI010000002">
    <property type="protein sequence ID" value="MBF7978665.1"/>
    <property type="molecule type" value="Genomic_DNA"/>
</dbReference>
<dbReference type="Gene3D" id="3.40.630.30">
    <property type="match status" value="1"/>
</dbReference>
<reference evidence="2 3" key="1">
    <citation type="submission" date="2020-11" db="EMBL/GenBank/DDBJ databases">
        <title>Taxonomic investigation of Rahnella strains.</title>
        <authorList>
            <person name="Lee S.D."/>
        </authorList>
    </citation>
    <scope>NUCLEOTIDE SEQUENCE [LARGE SCALE GENOMIC DNA]</scope>
    <source>
        <strain evidence="2 3">SAP-17</strain>
    </source>
</reference>
<dbReference type="InterPro" id="IPR000182">
    <property type="entry name" value="GNAT_dom"/>
</dbReference>
<evidence type="ECO:0000313" key="3">
    <source>
        <dbReference type="Proteomes" id="UP000636811"/>
    </source>
</evidence>